<comment type="subcellular location">
    <subcellularLocation>
        <location evidence="1">Endomembrane system</location>
        <topology evidence="1">Multi-pass membrane protein</topology>
    </subcellularLocation>
</comment>
<dbReference type="Proteomes" id="UP000199614">
    <property type="component" value="Unassembled WGS sequence"/>
</dbReference>
<proteinExistence type="predicted"/>
<protein>
    <submittedName>
        <fullName evidence="5">Phospholipid methyltransferase</fullName>
    </submittedName>
</protein>
<dbReference type="STRING" id="260086.SAMN05216207_105136"/>
<name>A0A1I5GVD6_PSUAM</name>
<keyword evidence="2" id="KW-0812">Transmembrane</keyword>
<evidence type="ECO:0000256" key="1">
    <source>
        <dbReference type="ARBA" id="ARBA00004127"/>
    </source>
</evidence>
<dbReference type="InterPro" id="IPR007318">
    <property type="entry name" value="Phopholipid_MeTrfase"/>
</dbReference>
<dbReference type="Gene3D" id="1.20.120.1630">
    <property type="match status" value="1"/>
</dbReference>
<evidence type="ECO:0000256" key="4">
    <source>
        <dbReference type="ARBA" id="ARBA00023136"/>
    </source>
</evidence>
<keyword evidence="6" id="KW-1185">Reference proteome</keyword>
<dbReference type="Pfam" id="PF04191">
    <property type="entry name" value="PEMT"/>
    <property type="match status" value="1"/>
</dbReference>
<keyword evidence="5" id="KW-0489">Methyltransferase</keyword>
<dbReference type="GO" id="GO:0008168">
    <property type="term" value="F:methyltransferase activity"/>
    <property type="evidence" value="ECO:0007669"/>
    <property type="project" value="UniProtKB-KW"/>
</dbReference>
<gene>
    <name evidence="5" type="ORF">SAMN05216207_105136</name>
</gene>
<accession>A0A1I5GVD6</accession>
<dbReference type="EMBL" id="FOUY01000051">
    <property type="protein sequence ID" value="SFO40014.1"/>
    <property type="molecule type" value="Genomic_DNA"/>
</dbReference>
<evidence type="ECO:0000256" key="3">
    <source>
        <dbReference type="ARBA" id="ARBA00022989"/>
    </source>
</evidence>
<sequence>MTTADRAARLASTVLAAAVTPLLHRMRNELDRDGTLRRGTQRTMWTAYATFGLLLTDSLVRHNRDVPIGQRVAGYTVAAAGTALAVGSMTTFASPQQLNGGETGDLITGGIYDYSRHPQYAGFVAATAGLATARGSPRAALLAIELAVIMRTWAVVEEEHLRRQFGEAYERLCSRVPRWIGVPAEEPAALASQPLAPNT</sequence>
<dbReference type="PANTHER" id="PTHR12714:SF24">
    <property type="entry name" value="SLR1182 PROTEIN"/>
    <property type="match status" value="1"/>
</dbReference>
<dbReference type="GO" id="GO:0012505">
    <property type="term" value="C:endomembrane system"/>
    <property type="evidence" value="ECO:0007669"/>
    <property type="project" value="UniProtKB-SubCell"/>
</dbReference>
<reference evidence="5 6" key="1">
    <citation type="submission" date="2016-10" db="EMBL/GenBank/DDBJ databases">
        <authorList>
            <person name="de Groot N.N."/>
        </authorList>
    </citation>
    <scope>NUCLEOTIDE SEQUENCE [LARGE SCALE GENOMIC DNA]</scope>
    <source>
        <strain evidence="5 6">CGMCC 4.1877</strain>
    </source>
</reference>
<dbReference type="PANTHER" id="PTHR12714">
    <property type="entry name" value="PROTEIN-S ISOPRENYLCYSTEINE O-METHYLTRANSFERASE"/>
    <property type="match status" value="1"/>
</dbReference>
<organism evidence="5 6">
    <name type="scientific">Pseudonocardia ammonioxydans</name>
    <dbReference type="NCBI Taxonomy" id="260086"/>
    <lineage>
        <taxon>Bacteria</taxon>
        <taxon>Bacillati</taxon>
        <taxon>Actinomycetota</taxon>
        <taxon>Actinomycetes</taxon>
        <taxon>Pseudonocardiales</taxon>
        <taxon>Pseudonocardiaceae</taxon>
        <taxon>Pseudonocardia</taxon>
    </lineage>
</organism>
<keyword evidence="3" id="KW-1133">Transmembrane helix</keyword>
<dbReference type="AlphaFoldDB" id="A0A1I5GVD6"/>
<evidence type="ECO:0000256" key="2">
    <source>
        <dbReference type="ARBA" id="ARBA00022692"/>
    </source>
</evidence>
<evidence type="ECO:0000313" key="5">
    <source>
        <dbReference type="EMBL" id="SFO40014.1"/>
    </source>
</evidence>
<dbReference type="RefSeq" id="WP_177238785.1">
    <property type="nucleotide sequence ID" value="NZ_FOUY01000051.1"/>
</dbReference>
<keyword evidence="5" id="KW-0808">Transferase</keyword>
<keyword evidence="4" id="KW-0472">Membrane</keyword>
<dbReference type="GO" id="GO:0032259">
    <property type="term" value="P:methylation"/>
    <property type="evidence" value="ECO:0007669"/>
    <property type="project" value="UniProtKB-KW"/>
</dbReference>
<evidence type="ECO:0000313" key="6">
    <source>
        <dbReference type="Proteomes" id="UP000199614"/>
    </source>
</evidence>